<keyword evidence="2" id="KW-1185">Reference proteome</keyword>
<evidence type="ECO:0000313" key="2">
    <source>
        <dbReference type="Proteomes" id="UP000054107"/>
    </source>
</evidence>
<dbReference type="SUPFAM" id="SSF46689">
    <property type="entry name" value="Homeodomain-like"/>
    <property type="match status" value="1"/>
</dbReference>
<dbReference type="Proteomes" id="UP000054107">
    <property type="component" value="Unassembled WGS sequence"/>
</dbReference>
<gene>
    <name evidence="1" type="primary">PARPA_02019.1 scaffold 2311</name>
</gene>
<dbReference type="AlphaFoldDB" id="A0A0B7N0J8"/>
<reference evidence="1 2" key="1">
    <citation type="submission" date="2014-09" db="EMBL/GenBank/DDBJ databases">
        <authorList>
            <person name="Ellenberger Sabrina"/>
        </authorList>
    </citation>
    <scope>NUCLEOTIDE SEQUENCE [LARGE SCALE GENOMIC DNA]</scope>
    <source>
        <strain evidence="1 2">CBS 412.66</strain>
    </source>
</reference>
<dbReference type="InterPro" id="IPR036397">
    <property type="entry name" value="RNaseH_sf"/>
</dbReference>
<dbReference type="Gene3D" id="3.30.420.10">
    <property type="entry name" value="Ribonuclease H-like superfamily/Ribonuclease H"/>
    <property type="match status" value="1"/>
</dbReference>
<accession>A0A0B7N0J8</accession>
<name>A0A0B7N0J8_9FUNG</name>
<dbReference type="OrthoDB" id="2286369at2759"/>
<dbReference type="STRING" id="35722.A0A0B7N0J8"/>
<sequence length="359" mass="41435">MGATKRCRTPRRTQYTRFSEIRAMIIEKSCNQLKTPTEIAQEFGNIPRPTISGIIKRYERTRSIDYENSANSRIRVLKDHHRQFIVNAVDENNSISINELRQSLLSRFDDIQNLRISTLCSFIKNIERITIHRTTPPVEDEIRNDPATLKKRKEFAMSFQFDEGISSYIKNCVFIDKAAFNVTMIKGRAACPSAKVDQPAFLESRTKRAMYITILFALSSTEGVESYHVDVGKDGSDIATDKVVFKEFVQKLANKLDRQRTRPYYFVMTNTKIQQNPAGLCTWWREQNIKHKLKPFPPFSPFLNPVQECFSNLTHYAKKNPLEGEETLELRLQAACSTITRKDCEAWIKHATSSLGKYT</sequence>
<dbReference type="InterPro" id="IPR009057">
    <property type="entry name" value="Homeodomain-like_sf"/>
</dbReference>
<evidence type="ECO:0000313" key="1">
    <source>
        <dbReference type="EMBL" id="CEP08674.1"/>
    </source>
</evidence>
<proteinExistence type="predicted"/>
<evidence type="ECO:0008006" key="3">
    <source>
        <dbReference type="Google" id="ProtNLM"/>
    </source>
</evidence>
<protein>
    <recommendedName>
        <fullName evidence="3">Tc1-like transposase DDE domain-containing protein</fullName>
    </recommendedName>
</protein>
<organism evidence="1 2">
    <name type="scientific">Parasitella parasitica</name>
    <dbReference type="NCBI Taxonomy" id="35722"/>
    <lineage>
        <taxon>Eukaryota</taxon>
        <taxon>Fungi</taxon>
        <taxon>Fungi incertae sedis</taxon>
        <taxon>Mucoromycota</taxon>
        <taxon>Mucoromycotina</taxon>
        <taxon>Mucoromycetes</taxon>
        <taxon>Mucorales</taxon>
        <taxon>Mucorineae</taxon>
        <taxon>Mucoraceae</taxon>
        <taxon>Parasitella</taxon>
    </lineage>
</organism>
<dbReference type="GO" id="GO:0003676">
    <property type="term" value="F:nucleic acid binding"/>
    <property type="evidence" value="ECO:0007669"/>
    <property type="project" value="InterPro"/>
</dbReference>
<dbReference type="EMBL" id="LN719927">
    <property type="protein sequence ID" value="CEP08674.1"/>
    <property type="molecule type" value="Genomic_DNA"/>
</dbReference>